<proteinExistence type="predicted"/>
<name>X1MA54_9ZZZZ</name>
<organism evidence="1">
    <name type="scientific">marine sediment metagenome</name>
    <dbReference type="NCBI Taxonomy" id="412755"/>
    <lineage>
        <taxon>unclassified sequences</taxon>
        <taxon>metagenomes</taxon>
        <taxon>ecological metagenomes</taxon>
    </lineage>
</organism>
<comment type="caution">
    <text evidence="1">The sequence shown here is derived from an EMBL/GenBank/DDBJ whole genome shotgun (WGS) entry which is preliminary data.</text>
</comment>
<dbReference type="AlphaFoldDB" id="X1MA54"/>
<accession>X1MA54</accession>
<gene>
    <name evidence="1" type="ORF">S06H3_24818</name>
</gene>
<dbReference type="EMBL" id="BARV01013985">
    <property type="protein sequence ID" value="GAI28173.1"/>
    <property type="molecule type" value="Genomic_DNA"/>
</dbReference>
<sequence>MANWISDYDPHEVAEGFERAKNVDKNGKVTFQAFTHYDYVVVLNSMVSLNKEIP</sequence>
<feature type="non-terminal residue" evidence="1">
    <location>
        <position position="54"/>
    </location>
</feature>
<reference evidence="1" key="1">
    <citation type="journal article" date="2014" name="Front. Microbiol.">
        <title>High frequency of phylogenetically diverse reductive dehalogenase-homologous genes in deep subseafloor sedimentary metagenomes.</title>
        <authorList>
            <person name="Kawai M."/>
            <person name="Futagami T."/>
            <person name="Toyoda A."/>
            <person name="Takaki Y."/>
            <person name="Nishi S."/>
            <person name="Hori S."/>
            <person name="Arai W."/>
            <person name="Tsubouchi T."/>
            <person name="Morono Y."/>
            <person name="Uchiyama I."/>
            <person name="Ito T."/>
            <person name="Fujiyama A."/>
            <person name="Inagaki F."/>
            <person name="Takami H."/>
        </authorList>
    </citation>
    <scope>NUCLEOTIDE SEQUENCE</scope>
    <source>
        <strain evidence="1">Expedition CK06-06</strain>
    </source>
</reference>
<evidence type="ECO:0000313" key="1">
    <source>
        <dbReference type="EMBL" id="GAI28173.1"/>
    </source>
</evidence>
<protein>
    <submittedName>
        <fullName evidence="1">Uncharacterized protein</fullName>
    </submittedName>
</protein>